<dbReference type="Proteomes" id="UP000487268">
    <property type="component" value="Unassembled WGS sequence"/>
</dbReference>
<dbReference type="AlphaFoldDB" id="A0A7K0BSJ1"/>
<sequence>MTEAVSVSREEQVRGQILDAAAVCLVEGGFGSGRLMSAIARQAGMSRPTLYRYYDGFDAVRDALIQREVSRLVELLLPMVDRMRWTPEWFTEVLTFVVGYARRHPLLEAAIRDIPEQVLPLFTTRAQLTVGRAVELLEPVVADRVERGLLPPLDTRVCLDLLCRIVVSLIIATTEVDLDDEEALASYVREGVRFAEFLRWRPAEAPVSM</sequence>
<evidence type="ECO:0000313" key="6">
    <source>
        <dbReference type="EMBL" id="MQY03644.1"/>
    </source>
</evidence>
<dbReference type="RefSeq" id="WP_153531520.1">
    <property type="nucleotide sequence ID" value="NZ_WEGH01000001.1"/>
</dbReference>
<dbReference type="PROSITE" id="PS50977">
    <property type="entry name" value="HTH_TETR_2"/>
    <property type="match status" value="1"/>
</dbReference>
<dbReference type="SUPFAM" id="SSF46689">
    <property type="entry name" value="Homeodomain-like"/>
    <property type="match status" value="1"/>
</dbReference>
<dbReference type="InterPro" id="IPR050109">
    <property type="entry name" value="HTH-type_TetR-like_transc_reg"/>
</dbReference>
<evidence type="ECO:0000256" key="1">
    <source>
        <dbReference type="ARBA" id="ARBA00023015"/>
    </source>
</evidence>
<dbReference type="Gene3D" id="1.10.357.10">
    <property type="entry name" value="Tetracycline Repressor, domain 2"/>
    <property type="match status" value="1"/>
</dbReference>
<evidence type="ECO:0000256" key="2">
    <source>
        <dbReference type="ARBA" id="ARBA00023125"/>
    </source>
</evidence>
<reference evidence="6 7" key="1">
    <citation type="submission" date="2019-10" db="EMBL/GenBank/DDBJ databases">
        <title>Actinomadura rubteroloni sp. nov. and Actinomadura macrotermitis sp. nov., isolated from the gut of fungus growing-termite Macrotermes natalensis.</title>
        <authorList>
            <person name="Benndorf R."/>
            <person name="Martin K."/>
            <person name="Kuefner M."/>
            <person name="De Beer W."/>
            <person name="Kaster A.-K."/>
            <person name="Vollmers J."/>
            <person name="Poulsen M."/>
            <person name="Beemelmanns C."/>
        </authorList>
    </citation>
    <scope>NUCLEOTIDE SEQUENCE [LARGE SCALE GENOMIC DNA]</scope>
    <source>
        <strain evidence="6 7">RB68</strain>
    </source>
</reference>
<evidence type="ECO:0000259" key="5">
    <source>
        <dbReference type="PROSITE" id="PS50977"/>
    </source>
</evidence>
<protein>
    <recommendedName>
        <fullName evidence="5">HTH tetR-type domain-containing protein</fullName>
    </recommendedName>
</protein>
<evidence type="ECO:0000256" key="3">
    <source>
        <dbReference type="ARBA" id="ARBA00023163"/>
    </source>
</evidence>
<dbReference type="OrthoDB" id="6077212at2"/>
<evidence type="ECO:0000313" key="7">
    <source>
        <dbReference type="Proteomes" id="UP000487268"/>
    </source>
</evidence>
<dbReference type="InterPro" id="IPR009057">
    <property type="entry name" value="Homeodomain-like_sf"/>
</dbReference>
<organism evidence="6 7">
    <name type="scientific">Actinomadura macrotermitis</name>
    <dbReference type="NCBI Taxonomy" id="2585200"/>
    <lineage>
        <taxon>Bacteria</taxon>
        <taxon>Bacillati</taxon>
        <taxon>Actinomycetota</taxon>
        <taxon>Actinomycetes</taxon>
        <taxon>Streptosporangiales</taxon>
        <taxon>Thermomonosporaceae</taxon>
        <taxon>Actinomadura</taxon>
    </lineage>
</organism>
<keyword evidence="3" id="KW-0804">Transcription</keyword>
<keyword evidence="7" id="KW-1185">Reference proteome</keyword>
<evidence type="ECO:0000256" key="4">
    <source>
        <dbReference type="PROSITE-ProRule" id="PRU00335"/>
    </source>
</evidence>
<comment type="caution">
    <text evidence="6">The sequence shown here is derived from an EMBL/GenBank/DDBJ whole genome shotgun (WGS) entry which is preliminary data.</text>
</comment>
<dbReference type="PANTHER" id="PTHR30055:SF234">
    <property type="entry name" value="HTH-TYPE TRANSCRIPTIONAL REGULATOR BETI"/>
    <property type="match status" value="1"/>
</dbReference>
<name>A0A7K0BSJ1_9ACTN</name>
<accession>A0A7K0BSJ1</accession>
<dbReference type="EMBL" id="WEGH01000001">
    <property type="protein sequence ID" value="MQY03644.1"/>
    <property type="molecule type" value="Genomic_DNA"/>
</dbReference>
<feature type="DNA-binding region" description="H-T-H motif" evidence="4">
    <location>
        <begin position="35"/>
        <end position="54"/>
    </location>
</feature>
<dbReference type="GO" id="GO:0000976">
    <property type="term" value="F:transcription cis-regulatory region binding"/>
    <property type="evidence" value="ECO:0007669"/>
    <property type="project" value="TreeGrafter"/>
</dbReference>
<dbReference type="Pfam" id="PF00440">
    <property type="entry name" value="TetR_N"/>
    <property type="match status" value="1"/>
</dbReference>
<dbReference type="PANTHER" id="PTHR30055">
    <property type="entry name" value="HTH-TYPE TRANSCRIPTIONAL REGULATOR RUTR"/>
    <property type="match status" value="1"/>
</dbReference>
<gene>
    <name evidence="6" type="ORF">ACRB68_16890</name>
</gene>
<proteinExistence type="predicted"/>
<dbReference type="InterPro" id="IPR001647">
    <property type="entry name" value="HTH_TetR"/>
</dbReference>
<keyword evidence="2 4" id="KW-0238">DNA-binding</keyword>
<dbReference type="GO" id="GO:0003700">
    <property type="term" value="F:DNA-binding transcription factor activity"/>
    <property type="evidence" value="ECO:0007669"/>
    <property type="project" value="TreeGrafter"/>
</dbReference>
<keyword evidence="1" id="KW-0805">Transcription regulation</keyword>
<feature type="domain" description="HTH tetR-type" evidence="5">
    <location>
        <begin position="11"/>
        <end position="72"/>
    </location>
</feature>